<evidence type="ECO:0000256" key="4">
    <source>
        <dbReference type="ARBA" id="ARBA00023136"/>
    </source>
</evidence>
<evidence type="ECO:0000256" key="1">
    <source>
        <dbReference type="ARBA" id="ARBA00004442"/>
    </source>
</evidence>
<keyword evidence="6" id="KW-1133">Transmembrane helix</keyword>
<dbReference type="InterPro" id="IPR033985">
    <property type="entry name" value="SusD-like_N"/>
</dbReference>
<protein>
    <submittedName>
        <fullName evidence="9">Membrane protein</fullName>
    </submittedName>
</protein>
<evidence type="ECO:0000256" key="6">
    <source>
        <dbReference type="SAM" id="Phobius"/>
    </source>
</evidence>
<gene>
    <name evidence="9" type="ORF">GCM10011511_22030</name>
</gene>
<dbReference type="PROSITE" id="PS51257">
    <property type="entry name" value="PROKAR_LIPOPROTEIN"/>
    <property type="match status" value="1"/>
</dbReference>
<comment type="caution">
    <text evidence="9">The sequence shown here is derived from an EMBL/GenBank/DDBJ whole genome shotgun (WGS) entry which is preliminary data.</text>
</comment>
<keyword evidence="6" id="KW-0812">Transmembrane</keyword>
<feature type="transmembrane region" description="Helical" evidence="6">
    <location>
        <begin position="7"/>
        <end position="26"/>
    </location>
</feature>
<dbReference type="InterPro" id="IPR012944">
    <property type="entry name" value="SusD_RagB_dom"/>
</dbReference>
<feature type="domain" description="SusD-like N-terminal" evidence="8">
    <location>
        <begin position="95"/>
        <end position="219"/>
    </location>
</feature>
<dbReference type="Proteomes" id="UP000607559">
    <property type="component" value="Unassembled WGS sequence"/>
</dbReference>
<keyword evidence="3" id="KW-0732">Signal</keyword>
<evidence type="ECO:0000256" key="3">
    <source>
        <dbReference type="ARBA" id="ARBA00022729"/>
    </source>
</evidence>
<dbReference type="Gene3D" id="1.25.40.390">
    <property type="match status" value="1"/>
</dbReference>
<dbReference type="Pfam" id="PF07980">
    <property type="entry name" value="SusD_RagB"/>
    <property type="match status" value="1"/>
</dbReference>
<organism evidence="9 10">
    <name type="scientific">Puia dinghuensis</name>
    <dbReference type="NCBI Taxonomy" id="1792502"/>
    <lineage>
        <taxon>Bacteria</taxon>
        <taxon>Pseudomonadati</taxon>
        <taxon>Bacteroidota</taxon>
        <taxon>Chitinophagia</taxon>
        <taxon>Chitinophagales</taxon>
        <taxon>Chitinophagaceae</taxon>
        <taxon>Puia</taxon>
    </lineage>
</organism>
<dbReference type="EMBL" id="BMJC01000002">
    <property type="protein sequence ID" value="GGA98313.1"/>
    <property type="molecule type" value="Genomic_DNA"/>
</dbReference>
<keyword evidence="4 6" id="KW-0472">Membrane</keyword>
<dbReference type="GO" id="GO:0009279">
    <property type="term" value="C:cell outer membrane"/>
    <property type="evidence" value="ECO:0007669"/>
    <property type="project" value="UniProtKB-SubCell"/>
</dbReference>
<evidence type="ECO:0000313" key="9">
    <source>
        <dbReference type="EMBL" id="GGA98313.1"/>
    </source>
</evidence>
<accession>A0A8J2UCK8</accession>
<keyword evidence="10" id="KW-1185">Reference proteome</keyword>
<dbReference type="SUPFAM" id="SSF48452">
    <property type="entry name" value="TPR-like"/>
    <property type="match status" value="1"/>
</dbReference>
<evidence type="ECO:0000256" key="2">
    <source>
        <dbReference type="ARBA" id="ARBA00006275"/>
    </source>
</evidence>
<evidence type="ECO:0000313" key="10">
    <source>
        <dbReference type="Proteomes" id="UP000607559"/>
    </source>
</evidence>
<proteinExistence type="inferred from homology"/>
<evidence type="ECO:0000259" key="8">
    <source>
        <dbReference type="Pfam" id="PF14322"/>
    </source>
</evidence>
<feature type="domain" description="RagB/SusD" evidence="7">
    <location>
        <begin position="297"/>
        <end position="583"/>
    </location>
</feature>
<dbReference type="AlphaFoldDB" id="A0A8J2UCK8"/>
<evidence type="ECO:0000259" key="7">
    <source>
        <dbReference type="Pfam" id="PF07980"/>
    </source>
</evidence>
<comment type="subcellular location">
    <subcellularLocation>
        <location evidence="1">Cell outer membrane</location>
    </subcellularLocation>
</comment>
<sequence length="583" mass="65422">MNRYKKWFPDFGYTIMIACLLAFTGAGCNKSLDLKPLDQASDATYWKTPNDFKLAANAFYNYLRTFSQSNGDGHNGTDLGGDLSALARGTNTTVSTDGNYNTAYSWIRTINNLLAKANTYSSPNDIKQYVAEAKFFRAYVYFDKLLTSYGGVILVNELLGMNSPQLTAPRATRDSTINFIIADLQAAIPNLPLESAIAASDKGRVSQQAAQAFLGRVCLYEGTWQKFRNGDPARYNALLDMSVANSLAVINSNQYSLFKPSVLGDSALKYLFILENEKSNPAFITKSSNNEYILSVRYESNNLLKTIPNQISFGALGASVSRKMADMYLCSDGLPIDKTTTGFSRTLMTSEFQNRDNRMRYYMCIPFYRFWQNAVNYHINWNWSAADIAISRTFDPFANNVTGYGNQQWAAERQVPNSQEGYDYPTIRLAEVYLNYAEAVFERNGSIGDADLDKSLNLVRLRVNTDNAMPKLSNAFVAANGLDMRTEIRRERTIELQGEGFRMDDLKRWYTAVAEMDQPVLGIRYTGTQYATKYPTLNKPLTSSGDVIADAAGNRQFSQKNYLIPLPLDQLQLNPNLTQNPGW</sequence>
<keyword evidence="5" id="KW-0998">Cell outer membrane</keyword>
<dbReference type="InterPro" id="IPR011990">
    <property type="entry name" value="TPR-like_helical_dom_sf"/>
</dbReference>
<reference evidence="9" key="1">
    <citation type="journal article" date="2014" name="Int. J. Syst. Evol. Microbiol.">
        <title>Complete genome sequence of Corynebacterium casei LMG S-19264T (=DSM 44701T), isolated from a smear-ripened cheese.</title>
        <authorList>
            <consortium name="US DOE Joint Genome Institute (JGI-PGF)"/>
            <person name="Walter F."/>
            <person name="Albersmeier A."/>
            <person name="Kalinowski J."/>
            <person name="Ruckert C."/>
        </authorList>
    </citation>
    <scope>NUCLEOTIDE SEQUENCE</scope>
    <source>
        <strain evidence="9">CGMCC 1.15448</strain>
    </source>
</reference>
<comment type="similarity">
    <text evidence="2">Belongs to the SusD family.</text>
</comment>
<name>A0A8J2UCK8_9BACT</name>
<dbReference type="Pfam" id="PF14322">
    <property type="entry name" value="SusD-like_3"/>
    <property type="match status" value="1"/>
</dbReference>
<evidence type="ECO:0000256" key="5">
    <source>
        <dbReference type="ARBA" id="ARBA00023237"/>
    </source>
</evidence>
<reference evidence="9" key="2">
    <citation type="submission" date="2020-09" db="EMBL/GenBank/DDBJ databases">
        <authorList>
            <person name="Sun Q."/>
            <person name="Zhou Y."/>
        </authorList>
    </citation>
    <scope>NUCLEOTIDE SEQUENCE</scope>
    <source>
        <strain evidence="9">CGMCC 1.15448</strain>
    </source>
</reference>